<dbReference type="KEGG" id="cel:CELE_DC2.2"/>
<dbReference type="EMBL" id="BX284605">
    <property type="protein sequence ID" value="CCD68541.1"/>
    <property type="molecule type" value="Genomic_DNA"/>
</dbReference>
<dbReference type="Pfam" id="PF10318">
    <property type="entry name" value="7TM_GPCR_Srh"/>
    <property type="match status" value="1"/>
</dbReference>
<organism evidence="2 3">
    <name type="scientific">Caenorhabditis elegans</name>
    <dbReference type="NCBI Taxonomy" id="6239"/>
    <lineage>
        <taxon>Eukaryota</taxon>
        <taxon>Metazoa</taxon>
        <taxon>Ecdysozoa</taxon>
        <taxon>Nematoda</taxon>
        <taxon>Chromadorea</taxon>
        <taxon>Rhabditida</taxon>
        <taxon>Rhabditina</taxon>
        <taxon>Rhabditomorpha</taxon>
        <taxon>Rhabditoidea</taxon>
        <taxon>Rhabditidae</taxon>
        <taxon>Peloderinae</taxon>
        <taxon>Caenorhabditis</taxon>
    </lineage>
</organism>
<evidence type="ECO:0000313" key="2">
    <source>
        <dbReference type="EMBL" id="CCD68541.1"/>
    </source>
</evidence>
<sequence>MNSIQNYYSTNYTTCSKCDTFLCSLQVFTTLGCSLSVIAMPLYILGGYCILQKSPSQMGNYKGPLFNLHFWSCFVDILYNTLIAPYLMYPALAGIPGGLFEKIGMPVVIQLWIGIFSINQMIMSITILFENRYNSIPFNKHKISGKLLKFVYYTVRVIICVFFSSILFLYLPENQEAALLEILTKIPCPTEEYFKNTVFVLVVDKNYITLLGRIMNVFFVIEILQINYFVIYCIYNLFFSSNKFTSAKTKKLQISFFRSIVMQVSIPLLFLIPIFIIMTTSIAFGYYNQALTNYTIIHASLHGLLSTFTILAIHKPYRDFIFSKFRKPALVEASKPSVTSRRSLNVFATAVIS</sequence>
<keyword evidence="3" id="KW-1185">Reference proteome</keyword>
<dbReference type="CTD" id="191872"/>
<evidence type="ECO:0000313" key="3">
    <source>
        <dbReference type="Proteomes" id="UP000001940"/>
    </source>
</evidence>
<feature type="transmembrane region" description="Helical" evidence="1">
    <location>
        <begin position="214"/>
        <end position="239"/>
    </location>
</feature>
<accession>Q9UAW3</accession>
<name>Q9UAW3_CAEEL</name>
<keyword evidence="1" id="KW-0472">Membrane</keyword>
<feature type="transmembrane region" description="Helical" evidence="1">
    <location>
        <begin position="27"/>
        <end position="50"/>
    </location>
</feature>
<evidence type="ECO:0000256" key="1">
    <source>
        <dbReference type="SAM" id="Phobius"/>
    </source>
</evidence>
<dbReference type="InterPro" id="IPR019422">
    <property type="entry name" value="7TM_GPCR_serpentine_rcpt_Srh"/>
</dbReference>
<dbReference type="InParanoid" id="Q9UAW3"/>
<dbReference type="PIR" id="T33974">
    <property type="entry name" value="T33974"/>
</dbReference>
<dbReference type="AGR" id="WB:WBGene00005299"/>
<dbReference type="PaxDb" id="6239-DC2.2"/>
<evidence type="ECO:0000313" key="4">
    <source>
        <dbReference type="WormBase" id="DC2.2"/>
    </source>
</evidence>
<dbReference type="PANTHER" id="PTHR46891">
    <property type="entry name" value="SERPENTINE RECEPTOR, CLASS H-RELATED"/>
    <property type="match status" value="1"/>
</dbReference>
<dbReference type="HOGENOM" id="CLU_042960_1_1_1"/>
<feature type="transmembrane region" description="Helical" evidence="1">
    <location>
        <begin position="150"/>
        <end position="171"/>
    </location>
</feature>
<keyword evidence="1" id="KW-1133">Transmembrane helix</keyword>
<gene>
    <name evidence="2 4" type="primary">srh-78</name>
    <name evidence="2" type="ORF">CELE_DC2.2</name>
    <name evidence="4" type="ORF">DC2.2</name>
</gene>
<dbReference type="UCSC" id="DC2.2">
    <property type="organism name" value="c. elegans"/>
</dbReference>
<feature type="transmembrane region" description="Helical" evidence="1">
    <location>
        <begin position="260"/>
        <end position="284"/>
    </location>
</feature>
<dbReference type="RefSeq" id="NP_503156.1">
    <property type="nucleotide sequence ID" value="NM_070755.2"/>
</dbReference>
<feature type="transmembrane region" description="Helical" evidence="1">
    <location>
        <begin position="296"/>
        <end position="317"/>
    </location>
</feature>
<dbReference type="eggNOG" id="ENOG502R105">
    <property type="taxonomic scope" value="Eukaryota"/>
</dbReference>
<dbReference type="AlphaFoldDB" id="Q9UAW3"/>
<dbReference type="PhylomeDB" id="Q9UAW3"/>
<dbReference type="FunCoup" id="Q9UAW3">
    <property type="interactions" value="7"/>
</dbReference>
<proteinExistence type="predicted"/>
<dbReference type="Proteomes" id="UP000001940">
    <property type="component" value="Chromosome V"/>
</dbReference>
<keyword evidence="1" id="KW-0812">Transmembrane</keyword>
<dbReference type="GeneID" id="191872"/>
<reference evidence="2 3" key="1">
    <citation type="journal article" date="1998" name="Science">
        <title>Genome sequence of the nematode C. elegans: a platform for investigating biology.</title>
        <authorList>
            <consortium name="The C. elegans sequencing consortium"/>
            <person name="Sulson J.E."/>
            <person name="Waterston R."/>
        </authorList>
    </citation>
    <scope>NUCLEOTIDE SEQUENCE [LARGE SCALE GENOMIC DNA]</scope>
    <source>
        <strain evidence="2 3">Bristol N2</strain>
    </source>
</reference>
<feature type="transmembrane region" description="Helical" evidence="1">
    <location>
        <begin position="70"/>
        <end position="89"/>
    </location>
</feature>
<feature type="transmembrane region" description="Helical" evidence="1">
    <location>
        <begin position="109"/>
        <end position="129"/>
    </location>
</feature>
<dbReference type="WormBase" id="DC2.2">
    <property type="protein sequence ID" value="CE20631"/>
    <property type="gene ID" value="WBGene00005299"/>
    <property type="gene designation" value="srh-78"/>
</dbReference>
<keyword evidence="2" id="KW-0675">Receptor</keyword>
<protein>
    <submittedName>
        <fullName evidence="2">Serpentine Receptor, class H</fullName>
    </submittedName>
</protein>